<dbReference type="eggNOG" id="COG3409">
    <property type="taxonomic scope" value="Bacteria"/>
</dbReference>
<feature type="signal peptide" evidence="1">
    <location>
        <begin position="1"/>
        <end position="31"/>
    </location>
</feature>
<sequence length="201" mass="21537">MRNRTWTIAMAASSALLIAGGIAGIAGIANSDPNPDPAAYVDGYGEVTDDFSDHEREAGVLCEGCDNSSDTDLVTLWQAIMVAEDKLALEGMDGVFGTKTAEATEEWQEDNGLEPTGQVDKQSWALADDNLSRTEGEGAVYYEGAEGADESARMEFDRVDGEDNAYMFIEMWDVGGAAMVPSGGASYIKLFEKTFTMEDPS</sequence>
<name>D3PVQ0_STANL</name>
<dbReference type="Gene3D" id="1.10.101.10">
    <property type="entry name" value="PGBD-like superfamily/PGBD"/>
    <property type="match status" value="1"/>
</dbReference>
<organism evidence="3 4">
    <name type="scientific">Stackebrandtia nassauensis (strain DSM 44728 / CIP 108903 / NRRL B-16338 / NBRC 102104 / LLR-40K-21)</name>
    <dbReference type="NCBI Taxonomy" id="446470"/>
    <lineage>
        <taxon>Bacteria</taxon>
        <taxon>Bacillati</taxon>
        <taxon>Actinomycetota</taxon>
        <taxon>Actinomycetes</taxon>
        <taxon>Glycomycetales</taxon>
        <taxon>Glycomycetaceae</taxon>
        <taxon>Stackebrandtia</taxon>
    </lineage>
</organism>
<dbReference type="Proteomes" id="UP000000844">
    <property type="component" value="Chromosome"/>
</dbReference>
<dbReference type="SUPFAM" id="SSF47090">
    <property type="entry name" value="PGBD-like"/>
    <property type="match status" value="1"/>
</dbReference>
<keyword evidence="1" id="KW-0732">Signal</keyword>
<dbReference type="RefSeq" id="WP_013018735.1">
    <property type="nucleotide sequence ID" value="NC_013947.1"/>
</dbReference>
<feature type="domain" description="Peptidoglycan binding-like" evidence="2">
    <location>
        <begin position="92"/>
        <end position="125"/>
    </location>
</feature>
<dbReference type="InterPro" id="IPR036366">
    <property type="entry name" value="PGBDSf"/>
</dbReference>
<evidence type="ECO:0000256" key="1">
    <source>
        <dbReference type="SAM" id="SignalP"/>
    </source>
</evidence>
<dbReference type="InterPro" id="IPR036365">
    <property type="entry name" value="PGBD-like_sf"/>
</dbReference>
<evidence type="ECO:0000259" key="2">
    <source>
        <dbReference type="Pfam" id="PF01471"/>
    </source>
</evidence>
<dbReference type="EMBL" id="CP001778">
    <property type="protein sequence ID" value="ADD43164.1"/>
    <property type="molecule type" value="Genomic_DNA"/>
</dbReference>
<evidence type="ECO:0000313" key="3">
    <source>
        <dbReference type="EMBL" id="ADD43164.1"/>
    </source>
</evidence>
<dbReference type="InterPro" id="IPR002477">
    <property type="entry name" value="Peptidoglycan-bd-like"/>
</dbReference>
<dbReference type="HOGENOM" id="CLU_1414406_0_0_11"/>
<accession>D3PVQ0</accession>
<dbReference type="AlphaFoldDB" id="D3PVQ0"/>
<dbReference type="Pfam" id="PF01471">
    <property type="entry name" value="PG_binding_1"/>
    <property type="match status" value="1"/>
</dbReference>
<proteinExistence type="predicted"/>
<protein>
    <submittedName>
        <fullName evidence="3">Peptidoglycan-binding domain 1 protein</fullName>
    </submittedName>
</protein>
<dbReference type="KEGG" id="sna:Snas_3501"/>
<feature type="chain" id="PRO_5003049495" evidence="1">
    <location>
        <begin position="32"/>
        <end position="201"/>
    </location>
</feature>
<reference evidence="3 4" key="1">
    <citation type="journal article" date="2009" name="Stand. Genomic Sci.">
        <title>Complete genome sequence of Stackebrandtia nassauensis type strain (LLR-40K-21).</title>
        <authorList>
            <person name="Munk C."/>
            <person name="Lapidus A."/>
            <person name="Copeland A."/>
            <person name="Jando M."/>
            <person name="Mayilraj S."/>
            <person name="Glavina Del Rio T."/>
            <person name="Nolan M."/>
            <person name="Chen F."/>
            <person name="Lucas S."/>
            <person name="Tice H."/>
            <person name="Cheng J.F."/>
            <person name="Han C."/>
            <person name="Detter J.C."/>
            <person name="Bruce D."/>
            <person name="Goodwin L."/>
            <person name="Chain P."/>
            <person name="Pitluck S."/>
            <person name="Goker M."/>
            <person name="Ovchinikova G."/>
            <person name="Pati A."/>
            <person name="Ivanova N."/>
            <person name="Mavromatis K."/>
            <person name="Chen A."/>
            <person name="Palaniappan K."/>
            <person name="Land M."/>
            <person name="Hauser L."/>
            <person name="Chang Y.J."/>
            <person name="Jeffries C.D."/>
            <person name="Bristow J."/>
            <person name="Eisen J.A."/>
            <person name="Markowitz V."/>
            <person name="Hugenholtz P."/>
            <person name="Kyrpides N.C."/>
            <person name="Klenk H.P."/>
        </authorList>
    </citation>
    <scope>NUCLEOTIDE SEQUENCE [LARGE SCALE GENOMIC DNA]</scope>
    <source>
        <strain evidence="4">DSM 44728 / CIP 108903 / NRRL B-16338 / NBRC 102104 / LLR-40K-21</strain>
    </source>
</reference>
<keyword evidence="4" id="KW-1185">Reference proteome</keyword>
<evidence type="ECO:0000313" key="4">
    <source>
        <dbReference type="Proteomes" id="UP000000844"/>
    </source>
</evidence>
<gene>
    <name evidence="3" type="ordered locus">Snas_3501</name>
</gene>